<dbReference type="Proteomes" id="UP000695007">
    <property type="component" value="Unplaced"/>
</dbReference>
<protein>
    <submittedName>
        <fullName evidence="3">Trithorax group protein osa-like</fullName>
    </submittedName>
</protein>
<evidence type="ECO:0000256" key="1">
    <source>
        <dbReference type="SAM" id="MobiDB-lite"/>
    </source>
</evidence>
<organism evidence="2 3">
    <name type="scientific">Ceratosolen solmsi marchali</name>
    <dbReference type="NCBI Taxonomy" id="326594"/>
    <lineage>
        <taxon>Eukaryota</taxon>
        <taxon>Metazoa</taxon>
        <taxon>Ecdysozoa</taxon>
        <taxon>Arthropoda</taxon>
        <taxon>Hexapoda</taxon>
        <taxon>Insecta</taxon>
        <taxon>Pterygota</taxon>
        <taxon>Neoptera</taxon>
        <taxon>Endopterygota</taxon>
        <taxon>Hymenoptera</taxon>
        <taxon>Apocrita</taxon>
        <taxon>Proctotrupomorpha</taxon>
        <taxon>Chalcidoidea</taxon>
        <taxon>Agaonidae</taxon>
        <taxon>Agaoninae</taxon>
        <taxon>Ceratosolen</taxon>
    </lineage>
</organism>
<feature type="compositionally biased region" description="Low complexity" evidence="1">
    <location>
        <begin position="256"/>
        <end position="276"/>
    </location>
</feature>
<gene>
    <name evidence="3" type="primary">LOC105362059</name>
</gene>
<feature type="region of interest" description="Disordered" evidence="1">
    <location>
        <begin position="25"/>
        <end position="110"/>
    </location>
</feature>
<proteinExistence type="predicted"/>
<name>A0AAJ6YGL2_9HYME</name>
<dbReference type="AlphaFoldDB" id="A0AAJ6YGL2"/>
<reference evidence="3" key="1">
    <citation type="submission" date="2025-08" db="UniProtKB">
        <authorList>
            <consortium name="RefSeq"/>
        </authorList>
    </citation>
    <scope>IDENTIFICATION</scope>
</reference>
<feature type="compositionally biased region" description="Pro residues" evidence="1">
    <location>
        <begin position="287"/>
        <end position="304"/>
    </location>
</feature>
<evidence type="ECO:0000313" key="3">
    <source>
        <dbReference type="RefSeq" id="XP_011497688.1"/>
    </source>
</evidence>
<feature type="region of interest" description="Disordered" evidence="1">
    <location>
        <begin position="246"/>
        <end position="304"/>
    </location>
</feature>
<accession>A0AAJ6YGL2</accession>
<dbReference type="GeneID" id="105362059"/>
<keyword evidence="2" id="KW-1185">Reference proteome</keyword>
<sequence length="304" mass="32325">MTKEEVLPDARRQVRMLQIMGYLSTYGVVPSPPPPSETKQQQQSGNGNGGVRRNLSPGPGGSDSEDSDISLGGTSPPSPSSSPPSTHHHQPSPVSMSSIGPIPTPSLNFRFDPTQSSFRFGSVPNFKFPSAGFRFAPHSPQHNHPNIAAGGGIFRLTETSPFQAVGPRGDLGSRLPDPIGLPPPQRYSHETLLHHPQPQHQLPEGISRISDTSRLTDGGMCRLSDNLLEAHSPPLVATNLSVSGPLRVAVPSPHTPSSRGSPPSVQQQQQLTQSQGQGQGGLIRVDSPPPNPKPPQIHRPFSPA</sequence>
<dbReference type="RefSeq" id="XP_011497688.1">
    <property type="nucleotide sequence ID" value="XM_011499386.1"/>
</dbReference>
<evidence type="ECO:0000313" key="2">
    <source>
        <dbReference type="Proteomes" id="UP000695007"/>
    </source>
</evidence>
<dbReference type="KEGG" id="csol:105362059"/>